<dbReference type="PANTHER" id="PTHR33280:SF1">
    <property type="entry name" value="LARGE RIBOSOMAL SUBUNIT PROTEIN BL31C"/>
    <property type="match status" value="1"/>
</dbReference>
<dbReference type="NCBIfam" id="NF000612">
    <property type="entry name" value="PRK00019.1"/>
    <property type="match status" value="1"/>
</dbReference>
<keyword evidence="3 7" id="KW-0694">RNA-binding</keyword>
<dbReference type="NCBIfam" id="TIGR00105">
    <property type="entry name" value="L31"/>
    <property type="match status" value="1"/>
</dbReference>
<feature type="binding site" evidence="7">
    <location>
        <position position="17"/>
    </location>
    <ligand>
        <name>Zn(2+)</name>
        <dbReference type="ChEBI" id="CHEBI:29105"/>
    </ligand>
</feature>
<dbReference type="PROSITE" id="PS01143">
    <property type="entry name" value="RIBOSOMAL_L31"/>
    <property type="match status" value="1"/>
</dbReference>
<dbReference type="PRINTS" id="PR01249">
    <property type="entry name" value="RIBOSOMALL31"/>
</dbReference>
<dbReference type="EMBL" id="MFAA01000041">
    <property type="protein sequence ID" value="OGD68153.1"/>
    <property type="molecule type" value="Genomic_DNA"/>
</dbReference>
<evidence type="ECO:0000313" key="9">
    <source>
        <dbReference type="Proteomes" id="UP000185891"/>
    </source>
</evidence>
<keyword evidence="7" id="KW-0479">Metal-binding</keyword>
<dbReference type="GO" id="GO:0003735">
    <property type="term" value="F:structural constituent of ribosome"/>
    <property type="evidence" value="ECO:0007669"/>
    <property type="project" value="InterPro"/>
</dbReference>
<keyword evidence="7" id="KW-0862">Zinc</keyword>
<dbReference type="GO" id="GO:0046872">
    <property type="term" value="F:metal ion binding"/>
    <property type="evidence" value="ECO:0007669"/>
    <property type="project" value="UniProtKB-KW"/>
</dbReference>
<dbReference type="Proteomes" id="UP000185891">
    <property type="component" value="Unassembled WGS sequence"/>
</dbReference>
<dbReference type="HAMAP" id="MF_00501">
    <property type="entry name" value="Ribosomal_bL31_1"/>
    <property type="match status" value="1"/>
</dbReference>
<dbReference type="Pfam" id="PF01197">
    <property type="entry name" value="Ribosomal_L31"/>
    <property type="match status" value="1"/>
</dbReference>
<organism evidence="8 9">
    <name type="scientific">Candidatus Campbellbacteria bacterium RIFCSPHIGHO2_12_FULL_35_10</name>
    <dbReference type="NCBI Taxonomy" id="1797578"/>
    <lineage>
        <taxon>Bacteria</taxon>
        <taxon>Candidatus Campbelliibacteriota</taxon>
    </lineage>
</organism>
<evidence type="ECO:0000256" key="4">
    <source>
        <dbReference type="ARBA" id="ARBA00022980"/>
    </source>
</evidence>
<dbReference type="AlphaFoldDB" id="A0A1F5ELA6"/>
<keyword evidence="5 7" id="KW-0687">Ribonucleoprotein</keyword>
<sequence length="76" mass="8568">MKKDIHPKYNSEAQVVCACGNKFAIGSTQEKIEVEICSACHPFYTGNEKVMDTAGRVDKFKKRMEVAKTKKAKDKK</sequence>
<keyword evidence="2 7" id="KW-0699">rRNA-binding</keyword>
<evidence type="ECO:0000313" key="8">
    <source>
        <dbReference type="EMBL" id="OGD68153.1"/>
    </source>
</evidence>
<feature type="binding site" evidence="7">
    <location>
        <position position="40"/>
    </location>
    <ligand>
        <name>Zn(2+)</name>
        <dbReference type="ChEBI" id="CHEBI:29105"/>
    </ligand>
</feature>
<dbReference type="NCBIfam" id="NF001809">
    <property type="entry name" value="PRK00528.1"/>
    <property type="match status" value="1"/>
</dbReference>
<comment type="subunit">
    <text evidence="7">Part of the 50S ribosomal subunit.</text>
</comment>
<evidence type="ECO:0000256" key="7">
    <source>
        <dbReference type="HAMAP-Rule" id="MF_00501"/>
    </source>
</evidence>
<accession>A0A1F5ELA6</accession>
<protein>
    <recommendedName>
        <fullName evidence="6 7">Large ribosomal subunit protein bL31</fullName>
    </recommendedName>
</protein>
<dbReference type="InterPro" id="IPR002150">
    <property type="entry name" value="Ribosomal_bL31"/>
</dbReference>
<dbReference type="InterPro" id="IPR042105">
    <property type="entry name" value="Ribosomal_bL31_sf"/>
</dbReference>
<dbReference type="GO" id="GO:1990904">
    <property type="term" value="C:ribonucleoprotein complex"/>
    <property type="evidence" value="ECO:0007669"/>
    <property type="project" value="UniProtKB-KW"/>
</dbReference>
<comment type="similarity">
    <text evidence="1 7">Belongs to the bacterial ribosomal protein bL31 family. Type A subfamily.</text>
</comment>
<evidence type="ECO:0000256" key="6">
    <source>
        <dbReference type="ARBA" id="ARBA00035687"/>
    </source>
</evidence>
<dbReference type="InterPro" id="IPR034704">
    <property type="entry name" value="Ribosomal_bL28/bL31-like_sf"/>
</dbReference>
<evidence type="ECO:0000256" key="1">
    <source>
        <dbReference type="ARBA" id="ARBA00009296"/>
    </source>
</evidence>
<comment type="function">
    <text evidence="7">Binds the 23S rRNA.</text>
</comment>
<gene>
    <name evidence="7" type="primary">rpmE</name>
    <name evidence="8" type="ORF">A3E89_02480</name>
</gene>
<comment type="cofactor">
    <cofactor evidence="7">
        <name>Zn(2+)</name>
        <dbReference type="ChEBI" id="CHEBI:29105"/>
    </cofactor>
    <text evidence="7">Binds 1 zinc ion per subunit.</text>
</comment>
<name>A0A1F5ELA6_9BACT</name>
<dbReference type="Gene3D" id="4.10.830.30">
    <property type="entry name" value="Ribosomal protein L31"/>
    <property type="match status" value="1"/>
</dbReference>
<evidence type="ECO:0000256" key="5">
    <source>
        <dbReference type="ARBA" id="ARBA00023274"/>
    </source>
</evidence>
<dbReference type="GO" id="GO:0006412">
    <property type="term" value="P:translation"/>
    <property type="evidence" value="ECO:0007669"/>
    <property type="project" value="UniProtKB-UniRule"/>
</dbReference>
<feature type="binding site" evidence="7">
    <location>
        <position position="19"/>
    </location>
    <ligand>
        <name>Zn(2+)</name>
        <dbReference type="ChEBI" id="CHEBI:29105"/>
    </ligand>
</feature>
<evidence type="ECO:0000256" key="2">
    <source>
        <dbReference type="ARBA" id="ARBA00022730"/>
    </source>
</evidence>
<feature type="binding site" evidence="7">
    <location>
        <position position="37"/>
    </location>
    <ligand>
        <name>Zn(2+)</name>
        <dbReference type="ChEBI" id="CHEBI:29105"/>
    </ligand>
</feature>
<evidence type="ECO:0000256" key="3">
    <source>
        <dbReference type="ARBA" id="ARBA00022884"/>
    </source>
</evidence>
<dbReference type="PANTHER" id="PTHR33280">
    <property type="entry name" value="50S RIBOSOMAL PROTEIN L31, CHLOROPLASTIC"/>
    <property type="match status" value="1"/>
</dbReference>
<dbReference type="InterPro" id="IPR027491">
    <property type="entry name" value="Ribosomal_bL31_A"/>
</dbReference>
<reference evidence="8 9" key="1">
    <citation type="journal article" date="2016" name="Nat. Commun.">
        <title>Thousands of microbial genomes shed light on interconnected biogeochemical processes in an aquifer system.</title>
        <authorList>
            <person name="Anantharaman K."/>
            <person name="Brown C.T."/>
            <person name="Hug L.A."/>
            <person name="Sharon I."/>
            <person name="Castelle C.J."/>
            <person name="Probst A.J."/>
            <person name="Thomas B.C."/>
            <person name="Singh A."/>
            <person name="Wilkins M.J."/>
            <person name="Karaoz U."/>
            <person name="Brodie E.L."/>
            <person name="Williams K.H."/>
            <person name="Hubbard S.S."/>
            <person name="Banfield J.F."/>
        </authorList>
    </citation>
    <scope>NUCLEOTIDE SEQUENCE [LARGE SCALE GENOMIC DNA]</scope>
</reference>
<proteinExistence type="inferred from homology"/>
<dbReference type="SUPFAM" id="SSF143800">
    <property type="entry name" value="L28p-like"/>
    <property type="match status" value="1"/>
</dbReference>
<dbReference type="GO" id="GO:0019843">
    <property type="term" value="F:rRNA binding"/>
    <property type="evidence" value="ECO:0007669"/>
    <property type="project" value="UniProtKB-KW"/>
</dbReference>
<comment type="caution">
    <text evidence="8">The sequence shown here is derived from an EMBL/GenBank/DDBJ whole genome shotgun (WGS) entry which is preliminary data.</text>
</comment>
<keyword evidence="4 7" id="KW-0689">Ribosomal protein</keyword>
<dbReference type="GO" id="GO:0005840">
    <property type="term" value="C:ribosome"/>
    <property type="evidence" value="ECO:0007669"/>
    <property type="project" value="UniProtKB-KW"/>
</dbReference>